<dbReference type="AlphaFoldDB" id="A0AAU7V6J6"/>
<dbReference type="InterPro" id="IPR003171">
    <property type="entry name" value="Mehydrof_redctse-like"/>
</dbReference>
<dbReference type="CDD" id="cd00537">
    <property type="entry name" value="MTHFR"/>
    <property type="match status" value="1"/>
</dbReference>
<dbReference type="GO" id="GO:0106312">
    <property type="term" value="F:methylenetetrahydrofolate reductase (NADH) activity"/>
    <property type="evidence" value="ECO:0007669"/>
    <property type="project" value="UniProtKB-EC"/>
</dbReference>
<evidence type="ECO:0000256" key="6">
    <source>
        <dbReference type="ARBA" id="ARBA00023002"/>
    </source>
</evidence>
<reference evidence="9" key="1">
    <citation type="submission" date="2023-11" db="EMBL/GenBank/DDBJ databases">
        <title>Scrofimicrobium hongkongense sp. nov., isolated from a patient with peritonitis.</title>
        <authorList>
            <person name="Lao H.Y."/>
            <person name="Wong A.Y.P."/>
            <person name="Ng T.L."/>
            <person name="Wong R.Y.L."/>
            <person name="Yau M.C.Y."/>
            <person name="Lam J.Y.W."/>
            <person name="Siu G.K.H."/>
        </authorList>
    </citation>
    <scope>NUCLEOTIDE SEQUENCE</scope>
    <source>
        <strain evidence="9">R131</strain>
    </source>
</reference>
<keyword evidence="4 8" id="KW-0285">Flavoprotein</keyword>
<comment type="pathway">
    <text evidence="2 8">One-carbon metabolism; tetrahydrofolate interconversion.</text>
</comment>
<comment type="catalytic activity">
    <reaction evidence="7">
        <text>(6S)-5-methyl-5,6,7,8-tetrahydrofolate + NAD(+) = (6R)-5,10-methylene-5,6,7,8-tetrahydrofolate + NADH + H(+)</text>
        <dbReference type="Rhea" id="RHEA:19821"/>
        <dbReference type="ChEBI" id="CHEBI:15378"/>
        <dbReference type="ChEBI" id="CHEBI:15636"/>
        <dbReference type="ChEBI" id="CHEBI:18608"/>
        <dbReference type="ChEBI" id="CHEBI:57540"/>
        <dbReference type="ChEBI" id="CHEBI:57945"/>
        <dbReference type="EC" id="1.5.1.54"/>
    </reaction>
    <physiologicalReaction direction="right-to-left" evidence="7">
        <dbReference type="Rhea" id="RHEA:19823"/>
    </physiologicalReaction>
</comment>
<evidence type="ECO:0000313" key="9">
    <source>
        <dbReference type="EMBL" id="XBW07863.1"/>
    </source>
</evidence>
<evidence type="ECO:0000256" key="5">
    <source>
        <dbReference type="ARBA" id="ARBA00022827"/>
    </source>
</evidence>
<evidence type="ECO:0000256" key="2">
    <source>
        <dbReference type="ARBA" id="ARBA00004777"/>
    </source>
</evidence>
<dbReference type="KEGG" id="sapp:SAC06_09485"/>
<accession>A0AAU7V6J6</accession>
<dbReference type="GO" id="GO:0005829">
    <property type="term" value="C:cytosol"/>
    <property type="evidence" value="ECO:0007669"/>
    <property type="project" value="TreeGrafter"/>
</dbReference>
<proteinExistence type="inferred from homology"/>
<dbReference type="PANTHER" id="PTHR45754">
    <property type="entry name" value="METHYLENETETRAHYDROFOLATE REDUCTASE"/>
    <property type="match status" value="1"/>
</dbReference>
<dbReference type="Pfam" id="PF02219">
    <property type="entry name" value="MTHFR"/>
    <property type="match status" value="1"/>
</dbReference>
<name>A0AAU7V6J6_9ACTO</name>
<evidence type="ECO:0000256" key="8">
    <source>
        <dbReference type="RuleBase" id="RU003862"/>
    </source>
</evidence>
<gene>
    <name evidence="9" type="ORF">SAC06_09485</name>
</gene>
<dbReference type="GO" id="GO:0071949">
    <property type="term" value="F:FAD binding"/>
    <property type="evidence" value="ECO:0007669"/>
    <property type="project" value="TreeGrafter"/>
</dbReference>
<dbReference type="GO" id="GO:0035999">
    <property type="term" value="P:tetrahydrofolate interconversion"/>
    <property type="evidence" value="ECO:0007669"/>
    <property type="project" value="TreeGrafter"/>
</dbReference>
<dbReference type="GO" id="GO:0009086">
    <property type="term" value="P:methionine biosynthetic process"/>
    <property type="evidence" value="ECO:0007669"/>
    <property type="project" value="TreeGrafter"/>
</dbReference>
<evidence type="ECO:0000256" key="1">
    <source>
        <dbReference type="ARBA" id="ARBA00001974"/>
    </source>
</evidence>
<comment type="cofactor">
    <cofactor evidence="1 8">
        <name>FAD</name>
        <dbReference type="ChEBI" id="CHEBI:57692"/>
    </cofactor>
</comment>
<dbReference type="PANTHER" id="PTHR45754:SF3">
    <property type="entry name" value="METHYLENETETRAHYDROFOLATE REDUCTASE (NADPH)"/>
    <property type="match status" value="1"/>
</dbReference>
<keyword evidence="6 8" id="KW-0560">Oxidoreductase</keyword>
<protein>
    <recommendedName>
        <fullName evidence="8">Methylenetetrahydrofolate reductase</fullName>
    </recommendedName>
</protein>
<dbReference type="InterPro" id="IPR029041">
    <property type="entry name" value="FAD-linked_oxidoreductase-like"/>
</dbReference>
<keyword evidence="5 8" id="KW-0274">FAD</keyword>
<dbReference type="SUPFAM" id="SSF51730">
    <property type="entry name" value="FAD-linked oxidoreductase"/>
    <property type="match status" value="1"/>
</dbReference>
<evidence type="ECO:0000256" key="7">
    <source>
        <dbReference type="ARBA" id="ARBA00048628"/>
    </source>
</evidence>
<dbReference type="Gene3D" id="3.20.20.220">
    <property type="match status" value="1"/>
</dbReference>
<evidence type="ECO:0000256" key="4">
    <source>
        <dbReference type="ARBA" id="ARBA00022630"/>
    </source>
</evidence>
<comment type="similarity">
    <text evidence="3 8">Belongs to the methylenetetrahydrofolate reductase family.</text>
</comment>
<sequence length="313" mass="33506">MSSPTLSFELMPPRTPAGSIKFWDTVQELLATSPDFLSVTYGAGGHNRDTAHAVTARLVHDVPVRPLAHLTCVGVSRAETTRVVDQYLSSGVRSFLALRGDPPVSGQREPDELKSSLELIALLRERDLARAEDSDADRLRALIRPLIIAVATFPAGNPAAGTTSTQEVERLLLKQAAGASFAITQLFYQADTYLSFTREARAAGVRIPILPGILPPTNPRRLRRVAELSGVAPDRSLLAQLEAATPEAAIEIGIEAGSALVREVLAEGAPGIHLYTFNQAGQNLEILARAGLLGAGAPADQQPSRCHWQPAHQ</sequence>
<dbReference type="RefSeq" id="WP_350258064.1">
    <property type="nucleotide sequence ID" value="NZ_CP138335.1"/>
</dbReference>
<organism evidence="9">
    <name type="scientific">Scrofimicrobium appendicitidis</name>
    <dbReference type="NCBI Taxonomy" id="3079930"/>
    <lineage>
        <taxon>Bacteria</taxon>
        <taxon>Bacillati</taxon>
        <taxon>Actinomycetota</taxon>
        <taxon>Actinomycetes</taxon>
        <taxon>Actinomycetales</taxon>
        <taxon>Actinomycetaceae</taxon>
        <taxon>Scrofimicrobium</taxon>
    </lineage>
</organism>
<dbReference type="EMBL" id="CP138335">
    <property type="protein sequence ID" value="XBW07863.1"/>
    <property type="molecule type" value="Genomic_DNA"/>
</dbReference>
<evidence type="ECO:0000256" key="3">
    <source>
        <dbReference type="ARBA" id="ARBA00006743"/>
    </source>
</evidence>